<evidence type="ECO:0000259" key="9">
    <source>
        <dbReference type="PROSITE" id="PS50929"/>
    </source>
</evidence>
<organism evidence="10 11">
    <name type="scientific">Stakelama pacifica</name>
    <dbReference type="NCBI Taxonomy" id="517720"/>
    <lineage>
        <taxon>Bacteria</taxon>
        <taxon>Pseudomonadati</taxon>
        <taxon>Pseudomonadota</taxon>
        <taxon>Alphaproteobacteria</taxon>
        <taxon>Sphingomonadales</taxon>
        <taxon>Sphingomonadaceae</taxon>
        <taxon>Stakelama</taxon>
    </lineage>
</organism>
<feature type="domain" description="ABC transmembrane type-1" evidence="9">
    <location>
        <begin position="25"/>
        <end position="268"/>
    </location>
</feature>
<keyword evidence="11" id="KW-1185">Reference proteome</keyword>
<feature type="transmembrane region" description="Helical" evidence="7">
    <location>
        <begin position="21"/>
        <end position="39"/>
    </location>
</feature>
<feature type="transmembrane region" description="Helical" evidence="7">
    <location>
        <begin position="249"/>
        <end position="267"/>
    </location>
</feature>
<comment type="caution">
    <text evidence="10">The sequence shown here is derived from an EMBL/GenBank/DDBJ whole genome shotgun (WGS) entry which is preliminary data.</text>
</comment>
<dbReference type="PANTHER" id="PTHR24221">
    <property type="entry name" value="ATP-BINDING CASSETTE SUB-FAMILY B"/>
    <property type="match status" value="1"/>
</dbReference>
<dbReference type="InterPro" id="IPR039421">
    <property type="entry name" value="Type_1_exporter"/>
</dbReference>
<dbReference type="GO" id="GO:0005886">
    <property type="term" value="C:plasma membrane"/>
    <property type="evidence" value="ECO:0007669"/>
    <property type="project" value="UniProtKB-SubCell"/>
</dbReference>
<dbReference type="GO" id="GO:0140359">
    <property type="term" value="F:ABC-type transporter activity"/>
    <property type="evidence" value="ECO:0007669"/>
    <property type="project" value="InterPro"/>
</dbReference>
<feature type="transmembrane region" description="Helical" evidence="7">
    <location>
        <begin position="147"/>
        <end position="179"/>
    </location>
</feature>
<dbReference type="Pfam" id="PF00005">
    <property type="entry name" value="ABC_tran"/>
    <property type="match status" value="1"/>
</dbReference>
<dbReference type="PANTHER" id="PTHR24221:SF654">
    <property type="entry name" value="ATP-BINDING CASSETTE SUB-FAMILY B MEMBER 6"/>
    <property type="match status" value="1"/>
</dbReference>
<feature type="transmembrane region" description="Helical" evidence="7">
    <location>
        <begin position="274"/>
        <end position="293"/>
    </location>
</feature>
<evidence type="ECO:0000313" key="11">
    <source>
        <dbReference type="Proteomes" id="UP000295493"/>
    </source>
</evidence>
<protein>
    <submittedName>
        <fullName evidence="10">ATP-binding cassette subfamily C protein CydC</fullName>
    </submittedName>
</protein>
<dbReference type="Proteomes" id="UP000295493">
    <property type="component" value="Unassembled WGS sequence"/>
</dbReference>
<dbReference type="InterPro" id="IPR017871">
    <property type="entry name" value="ABC_transporter-like_CS"/>
</dbReference>
<dbReference type="SMART" id="SM00382">
    <property type="entry name" value="AAA"/>
    <property type="match status" value="1"/>
</dbReference>
<dbReference type="Gene3D" id="3.40.50.300">
    <property type="entry name" value="P-loop containing nucleotide triphosphate hydrolases"/>
    <property type="match status" value="1"/>
</dbReference>
<dbReference type="RefSeq" id="WP_133495331.1">
    <property type="nucleotide sequence ID" value="NZ_BMLU01000004.1"/>
</dbReference>
<dbReference type="PROSITE" id="PS50929">
    <property type="entry name" value="ABC_TM1F"/>
    <property type="match status" value="1"/>
</dbReference>
<proteinExistence type="predicted"/>
<accession>A0A4R6FRK3</accession>
<keyword evidence="4 10" id="KW-0067">ATP-binding</keyword>
<evidence type="ECO:0000259" key="8">
    <source>
        <dbReference type="PROSITE" id="PS50893"/>
    </source>
</evidence>
<dbReference type="GO" id="GO:0005524">
    <property type="term" value="F:ATP binding"/>
    <property type="evidence" value="ECO:0007669"/>
    <property type="project" value="UniProtKB-KW"/>
</dbReference>
<evidence type="ECO:0000256" key="6">
    <source>
        <dbReference type="ARBA" id="ARBA00023136"/>
    </source>
</evidence>
<dbReference type="InterPro" id="IPR011527">
    <property type="entry name" value="ABC1_TM_dom"/>
</dbReference>
<name>A0A4R6FRK3_9SPHN</name>
<evidence type="ECO:0000256" key="5">
    <source>
        <dbReference type="ARBA" id="ARBA00022989"/>
    </source>
</evidence>
<keyword evidence="2 7" id="KW-0812">Transmembrane</keyword>
<dbReference type="Gene3D" id="1.20.1560.10">
    <property type="entry name" value="ABC transporter type 1, transmembrane domain"/>
    <property type="match status" value="1"/>
</dbReference>
<evidence type="ECO:0000313" key="10">
    <source>
        <dbReference type="EMBL" id="TDN83800.1"/>
    </source>
</evidence>
<gene>
    <name evidence="10" type="ORF">EV664_104286</name>
</gene>
<evidence type="ECO:0000256" key="7">
    <source>
        <dbReference type="SAM" id="Phobius"/>
    </source>
</evidence>
<dbReference type="InterPro" id="IPR003439">
    <property type="entry name" value="ABC_transporter-like_ATP-bd"/>
</dbReference>
<keyword evidence="3" id="KW-0547">Nucleotide-binding</keyword>
<dbReference type="SUPFAM" id="SSF52540">
    <property type="entry name" value="P-loop containing nucleoside triphosphate hydrolases"/>
    <property type="match status" value="1"/>
</dbReference>
<evidence type="ECO:0000256" key="1">
    <source>
        <dbReference type="ARBA" id="ARBA00004651"/>
    </source>
</evidence>
<evidence type="ECO:0000256" key="4">
    <source>
        <dbReference type="ARBA" id="ARBA00022840"/>
    </source>
</evidence>
<reference evidence="10 11" key="1">
    <citation type="submission" date="2019-03" db="EMBL/GenBank/DDBJ databases">
        <title>Genomic Encyclopedia of Type Strains, Phase IV (KMG-IV): sequencing the most valuable type-strain genomes for metagenomic binning, comparative biology and taxonomic classification.</title>
        <authorList>
            <person name="Goeker M."/>
        </authorList>
    </citation>
    <scope>NUCLEOTIDE SEQUENCE [LARGE SCALE GENOMIC DNA]</scope>
    <source>
        <strain evidence="10 11">DSM 25059</strain>
    </source>
</reference>
<sequence length="528" mass="54755">MNRELIDNAVRGRTATVLRQAFWYALLAGISSVLLLALSGWFLTAAAIAGAGGVAAVAAFNYLIPSAAIRGLAIVRTGSRYGERLLSHRAALTAMADWRGALFGKLAAQDSRTAPDLSGGDASARLIGDIEALEDLIVRRPTRPASLAAALFAVGLTILSGWMAALALALLLAALPFLLKHAATRWTREPAAEAADALGELRAAFVDAAAARPEIISYGIADRVAQRLEDLAARVDRANAALFRGEGHVAGLLIGYGTVAAAAVLLFAQSPAALIALGLLAATSSVEAMAAFARTAMRQASVEQGLARLALLTGLEGEPVRAEAKREAALPLAIGATRIVPGERIAITGASGSGKTRLIEALAGLRAPVHTLRLNDTPLAECSQTVLTGQFALSPQDAALLAGSIADNLRLARPGISEDQMRAALHIACLDTRVAAMPDGLDTLLGESGGILSGGERKRLSLARALLADRPWLLLDEPTEGLDAATEALLVTRLGEWLDATGTGVILVSHRQAPLALAARHIPIDGID</sequence>
<feature type="domain" description="ABC transporter" evidence="8">
    <location>
        <begin position="315"/>
        <end position="527"/>
    </location>
</feature>
<dbReference type="InterPro" id="IPR027417">
    <property type="entry name" value="P-loop_NTPase"/>
</dbReference>
<dbReference type="PROSITE" id="PS00211">
    <property type="entry name" value="ABC_TRANSPORTER_1"/>
    <property type="match status" value="1"/>
</dbReference>
<dbReference type="SUPFAM" id="SSF90123">
    <property type="entry name" value="ABC transporter transmembrane region"/>
    <property type="match status" value="1"/>
</dbReference>
<dbReference type="EMBL" id="SNWD01000004">
    <property type="protein sequence ID" value="TDN83800.1"/>
    <property type="molecule type" value="Genomic_DNA"/>
</dbReference>
<dbReference type="InterPro" id="IPR036640">
    <property type="entry name" value="ABC1_TM_sf"/>
</dbReference>
<evidence type="ECO:0000256" key="3">
    <source>
        <dbReference type="ARBA" id="ARBA00022741"/>
    </source>
</evidence>
<dbReference type="InterPro" id="IPR003593">
    <property type="entry name" value="AAA+_ATPase"/>
</dbReference>
<evidence type="ECO:0000256" key="2">
    <source>
        <dbReference type="ARBA" id="ARBA00022692"/>
    </source>
</evidence>
<dbReference type="PROSITE" id="PS50893">
    <property type="entry name" value="ABC_TRANSPORTER_2"/>
    <property type="match status" value="1"/>
</dbReference>
<dbReference type="AlphaFoldDB" id="A0A4R6FRK3"/>
<keyword evidence="6 7" id="KW-0472">Membrane</keyword>
<keyword evidence="5 7" id="KW-1133">Transmembrane helix</keyword>
<dbReference type="GO" id="GO:0016887">
    <property type="term" value="F:ATP hydrolysis activity"/>
    <property type="evidence" value="ECO:0007669"/>
    <property type="project" value="InterPro"/>
</dbReference>
<dbReference type="OrthoDB" id="5288404at2"/>
<dbReference type="GO" id="GO:0034040">
    <property type="term" value="F:ATPase-coupled lipid transmembrane transporter activity"/>
    <property type="evidence" value="ECO:0007669"/>
    <property type="project" value="TreeGrafter"/>
</dbReference>
<comment type="subcellular location">
    <subcellularLocation>
        <location evidence="1">Cell membrane</location>
        <topology evidence="1">Multi-pass membrane protein</topology>
    </subcellularLocation>
</comment>
<feature type="transmembrane region" description="Helical" evidence="7">
    <location>
        <begin position="45"/>
        <end position="64"/>
    </location>
</feature>